<keyword evidence="5" id="KW-1185">Reference proteome</keyword>
<dbReference type="EMBL" id="CP013068">
    <property type="protein sequence ID" value="ALV29597.1"/>
    <property type="molecule type" value="Genomic_DNA"/>
</dbReference>
<accession>A0A0U3PQM5</accession>
<dbReference type="InterPro" id="IPR036366">
    <property type="entry name" value="PGBDSf"/>
</dbReference>
<evidence type="ECO:0000256" key="2">
    <source>
        <dbReference type="SAM" id="Phobius"/>
    </source>
</evidence>
<proteinExistence type="predicted"/>
<dbReference type="Proteomes" id="UP000064921">
    <property type="component" value="Chromosome"/>
</dbReference>
<dbReference type="SUPFAM" id="SSF47090">
    <property type="entry name" value="PGBD-like"/>
    <property type="match status" value="2"/>
</dbReference>
<keyword evidence="2" id="KW-0812">Transmembrane</keyword>
<dbReference type="Gene3D" id="1.10.101.10">
    <property type="entry name" value="PGBD-like superfamily/PGBD"/>
    <property type="match status" value="2"/>
</dbReference>
<evidence type="ECO:0000259" key="3">
    <source>
        <dbReference type="Pfam" id="PF01471"/>
    </source>
</evidence>
<protein>
    <submittedName>
        <fullName evidence="4">Peptidoglycan-binding protein</fullName>
    </submittedName>
</protein>
<name>A0A0U3PQM5_9HYPH</name>
<keyword evidence="2" id="KW-0472">Membrane</keyword>
<feature type="region of interest" description="Disordered" evidence="1">
    <location>
        <begin position="151"/>
        <end position="192"/>
    </location>
</feature>
<feature type="transmembrane region" description="Helical" evidence="2">
    <location>
        <begin position="29"/>
        <end position="49"/>
    </location>
</feature>
<gene>
    <name evidence="4" type="ORF">APZ00_23250</name>
</gene>
<feature type="domain" description="Peptidoglycan binding-like" evidence="3">
    <location>
        <begin position="237"/>
        <end position="289"/>
    </location>
</feature>
<evidence type="ECO:0000313" key="5">
    <source>
        <dbReference type="Proteomes" id="UP000064921"/>
    </source>
</evidence>
<organism evidence="4 5">
    <name type="scientific">Pannonibacter phragmitetus</name>
    <dbReference type="NCBI Taxonomy" id="121719"/>
    <lineage>
        <taxon>Bacteria</taxon>
        <taxon>Pseudomonadati</taxon>
        <taxon>Pseudomonadota</taxon>
        <taxon>Alphaproteobacteria</taxon>
        <taxon>Hyphomicrobiales</taxon>
        <taxon>Stappiaceae</taxon>
        <taxon>Pannonibacter</taxon>
    </lineage>
</organism>
<feature type="domain" description="Peptidoglycan binding-like" evidence="3">
    <location>
        <begin position="86"/>
        <end position="139"/>
    </location>
</feature>
<dbReference type="RefSeq" id="WP_058900370.1">
    <property type="nucleotide sequence ID" value="NZ_CM011124.1"/>
</dbReference>
<dbReference type="AlphaFoldDB" id="A0A0U3PQM5"/>
<reference evidence="4 5" key="1">
    <citation type="submission" date="2015-10" db="EMBL/GenBank/DDBJ databases">
        <title>The world's first case of liver abscess caused by Pannonibacter phragmitetus.</title>
        <authorList>
            <person name="Ming D."/>
            <person name="Wang M."/>
            <person name="Zhou Y."/>
            <person name="Jiang T."/>
            <person name="Hu S."/>
        </authorList>
    </citation>
    <scope>NUCLEOTIDE SEQUENCE [LARGE SCALE GENOMIC DNA]</scope>
    <source>
        <strain evidence="4 5">31801</strain>
    </source>
</reference>
<dbReference type="InterPro" id="IPR036365">
    <property type="entry name" value="PGBD-like_sf"/>
</dbReference>
<keyword evidence="2" id="KW-1133">Transmembrane helix</keyword>
<dbReference type="Pfam" id="PF01471">
    <property type="entry name" value="PG_binding_1"/>
    <property type="match status" value="2"/>
</dbReference>
<evidence type="ECO:0000313" key="4">
    <source>
        <dbReference type="EMBL" id="ALV29597.1"/>
    </source>
</evidence>
<sequence>MARKRVDPEPPPREGLVARMGTAAMDNPVAAGGSIVMALTGCLIIANAVGLQPGRHPAPLVVTRERHSEVVPQENRAVMPQAVSTLVLDVQTELRRIGLYEGLLDGMVGPATERSIRRYEILTGLPESGEVNSALLARLLMETEGLVERAAASSSGGGGAVPLPRPSPFASPAHRNSAAAASPAPAAAAPQPPATIAALVEQSQPVRHVPLPTATGTVPVPPQEVGRGTQVAENGGGQLAKVQRLLSELGYGPLRADGMMSDNTANAIQRFELDRGLAITGQVSPSLIRELEEFTGIPFEG</sequence>
<dbReference type="STRING" id="121719.APZ00_23250"/>
<dbReference type="InterPro" id="IPR002477">
    <property type="entry name" value="Peptidoglycan-bd-like"/>
</dbReference>
<evidence type="ECO:0000256" key="1">
    <source>
        <dbReference type="SAM" id="MobiDB-lite"/>
    </source>
</evidence>
<feature type="compositionally biased region" description="Low complexity" evidence="1">
    <location>
        <begin position="170"/>
        <end position="192"/>
    </location>
</feature>
<dbReference type="KEGG" id="pphr:APZ00_23250"/>
<dbReference type="eggNOG" id="COG3409">
    <property type="taxonomic scope" value="Bacteria"/>
</dbReference>